<reference evidence="14" key="1">
    <citation type="submission" date="2022-09" db="EMBL/GenBank/DDBJ databases">
        <title>Rhodovastum sp. nov. RN2-1 isolated from soil in Seongnam, South Korea.</title>
        <authorList>
            <person name="Le N.T."/>
        </authorList>
    </citation>
    <scope>NUCLEOTIDE SEQUENCE</scope>
    <source>
        <strain evidence="14">RN2-1</strain>
    </source>
</reference>
<keyword evidence="11" id="KW-0811">Translocation</keyword>
<dbReference type="Proteomes" id="UP001165679">
    <property type="component" value="Unassembled WGS sequence"/>
</dbReference>
<dbReference type="RefSeq" id="WP_264714461.1">
    <property type="nucleotide sequence ID" value="NZ_JAPDNT010000011.1"/>
</dbReference>
<keyword evidence="10 13" id="KW-1133">Transmembrane helix</keyword>
<keyword evidence="9" id="KW-0653">Protein transport</keyword>
<dbReference type="GO" id="GO:0015031">
    <property type="term" value="P:protein transport"/>
    <property type="evidence" value="ECO:0007669"/>
    <property type="project" value="UniProtKB-KW"/>
</dbReference>
<protein>
    <recommendedName>
        <fullName evidence="5">Sec translocon accessory complex subunit YajC</fullName>
    </recommendedName>
</protein>
<organism evidence="14 15">
    <name type="scientific">Limobrevibacterium gyesilva</name>
    <dbReference type="NCBI Taxonomy" id="2991712"/>
    <lineage>
        <taxon>Bacteria</taxon>
        <taxon>Pseudomonadati</taxon>
        <taxon>Pseudomonadota</taxon>
        <taxon>Alphaproteobacteria</taxon>
        <taxon>Acetobacterales</taxon>
        <taxon>Acetobacteraceae</taxon>
        <taxon>Limobrevibacterium</taxon>
    </lineage>
</organism>
<dbReference type="Pfam" id="PF02699">
    <property type="entry name" value="YajC"/>
    <property type="match status" value="1"/>
</dbReference>
<name>A0AA41YSK2_9PROT</name>
<dbReference type="SMART" id="SM01323">
    <property type="entry name" value="YajC"/>
    <property type="match status" value="1"/>
</dbReference>
<evidence type="ECO:0000313" key="14">
    <source>
        <dbReference type="EMBL" id="MCW3475735.1"/>
    </source>
</evidence>
<comment type="subcellular location">
    <subcellularLocation>
        <location evidence="2">Cell membrane</location>
        <topology evidence="2">Single-pass membrane protein</topology>
    </subcellularLocation>
</comment>
<evidence type="ECO:0000313" key="15">
    <source>
        <dbReference type="Proteomes" id="UP001165679"/>
    </source>
</evidence>
<dbReference type="PANTHER" id="PTHR33909:SF1">
    <property type="entry name" value="SEC TRANSLOCON ACCESSORY COMPLEX SUBUNIT YAJC"/>
    <property type="match status" value="1"/>
</dbReference>
<dbReference type="AlphaFoldDB" id="A0AA41YSK2"/>
<sequence length="111" mass="12005">MLISPAYAQDLSGLVGSAGQFLPLVLIFAVFYFLLIRPQQQRQKEMKSMLAALKRGDRVVTGGGIVGVVQKTKDNEIEVEIAPNVRVTVLRETISTVVNPTPANDAKPAKA</sequence>
<evidence type="ECO:0000256" key="3">
    <source>
        <dbReference type="ARBA" id="ARBA00006742"/>
    </source>
</evidence>
<comment type="similarity">
    <text evidence="3">Belongs to the YajC family.</text>
</comment>
<keyword evidence="7" id="KW-1003">Cell membrane</keyword>
<evidence type="ECO:0000256" key="12">
    <source>
        <dbReference type="ARBA" id="ARBA00023136"/>
    </source>
</evidence>
<evidence type="ECO:0000256" key="2">
    <source>
        <dbReference type="ARBA" id="ARBA00004162"/>
    </source>
</evidence>
<dbReference type="NCBIfam" id="TIGR00739">
    <property type="entry name" value="yajC"/>
    <property type="match status" value="1"/>
</dbReference>
<accession>A0AA41YSK2</accession>
<dbReference type="InterPro" id="IPR003849">
    <property type="entry name" value="Preprotein_translocase_YajC"/>
</dbReference>
<evidence type="ECO:0000256" key="13">
    <source>
        <dbReference type="SAM" id="Phobius"/>
    </source>
</evidence>
<gene>
    <name evidence="14" type="primary">yajC</name>
    <name evidence="14" type="ORF">OL599_14230</name>
</gene>
<comment type="function">
    <text evidence="1">The SecYEG-SecDF-YajC-YidC holo-translocon (HTL) protein secretase/insertase is a supercomplex required for protein secretion, insertion of proteins into membranes, and assembly of membrane protein complexes. While the SecYEG complex is essential for assembly of a number of proteins and complexes, the SecDF-YajC-YidC subcomplex facilitates these functions.</text>
</comment>
<dbReference type="PRINTS" id="PR01853">
    <property type="entry name" value="YAJCTRNLCASE"/>
</dbReference>
<comment type="subunit">
    <text evidence="4">Part of the SecDF-YidC-YajC translocase complex. The SecDF-YidC-YajC translocase forms a supercomplex with SecYEG, called the holo-translocon (HTL).</text>
</comment>
<dbReference type="PANTHER" id="PTHR33909">
    <property type="entry name" value="SEC TRANSLOCON ACCESSORY COMPLEX SUBUNIT YAJC"/>
    <property type="match status" value="1"/>
</dbReference>
<keyword evidence="8 13" id="KW-0812">Transmembrane</keyword>
<evidence type="ECO:0000256" key="8">
    <source>
        <dbReference type="ARBA" id="ARBA00022692"/>
    </source>
</evidence>
<comment type="caution">
    <text evidence="14">The sequence shown here is derived from an EMBL/GenBank/DDBJ whole genome shotgun (WGS) entry which is preliminary data.</text>
</comment>
<proteinExistence type="inferred from homology"/>
<feature type="transmembrane region" description="Helical" evidence="13">
    <location>
        <begin position="20"/>
        <end position="36"/>
    </location>
</feature>
<evidence type="ECO:0000256" key="11">
    <source>
        <dbReference type="ARBA" id="ARBA00023010"/>
    </source>
</evidence>
<keyword evidence="12 13" id="KW-0472">Membrane</keyword>
<evidence type="ECO:0000256" key="10">
    <source>
        <dbReference type="ARBA" id="ARBA00022989"/>
    </source>
</evidence>
<evidence type="ECO:0000256" key="7">
    <source>
        <dbReference type="ARBA" id="ARBA00022475"/>
    </source>
</evidence>
<reference evidence="14" key="2">
    <citation type="submission" date="2022-10" db="EMBL/GenBank/DDBJ databases">
        <authorList>
            <person name="Trinh H.N."/>
        </authorList>
    </citation>
    <scope>NUCLEOTIDE SEQUENCE</scope>
    <source>
        <strain evidence="14">RN2-1</strain>
    </source>
</reference>
<evidence type="ECO:0000256" key="6">
    <source>
        <dbReference type="ARBA" id="ARBA00022448"/>
    </source>
</evidence>
<evidence type="ECO:0000256" key="4">
    <source>
        <dbReference type="ARBA" id="ARBA00011718"/>
    </source>
</evidence>
<keyword evidence="6" id="KW-0813">Transport</keyword>
<evidence type="ECO:0000256" key="9">
    <source>
        <dbReference type="ARBA" id="ARBA00022927"/>
    </source>
</evidence>
<evidence type="ECO:0000256" key="5">
    <source>
        <dbReference type="ARBA" id="ARBA00014962"/>
    </source>
</evidence>
<evidence type="ECO:0000256" key="1">
    <source>
        <dbReference type="ARBA" id="ARBA00002061"/>
    </source>
</evidence>
<keyword evidence="15" id="KW-1185">Reference proteome</keyword>
<dbReference type="EMBL" id="JAPDNT010000011">
    <property type="protein sequence ID" value="MCW3475735.1"/>
    <property type="molecule type" value="Genomic_DNA"/>
</dbReference>
<dbReference type="GO" id="GO:0005886">
    <property type="term" value="C:plasma membrane"/>
    <property type="evidence" value="ECO:0007669"/>
    <property type="project" value="UniProtKB-SubCell"/>
</dbReference>